<dbReference type="PRINTS" id="PR00970">
    <property type="entry name" value="RIBTRNSFRASE"/>
</dbReference>
<keyword evidence="3 10" id="KW-0808">Transferase</keyword>
<evidence type="ECO:0000256" key="2">
    <source>
        <dbReference type="ARBA" id="ARBA00022676"/>
    </source>
</evidence>
<evidence type="ECO:0000256" key="4">
    <source>
        <dbReference type="ARBA" id="ARBA00022695"/>
    </source>
</evidence>
<dbReference type="GO" id="GO:0003950">
    <property type="term" value="F:NAD+ poly-ADP-ribosyltransferase activity"/>
    <property type="evidence" value="ECO:0007669"/>
    <property type="project" value="TreeGrafter"/>
</dbReference>
<dbReference type="PROSITE" id="PS51996">
    <property type="entry name" value="TR_MART"/>
    <property type="match status" value="1"/>
</dbReference>
<dbReference type="Pfam" id="PF01129">
    <property type="entry name" value="ART"/>
    <property type="match status" value="1"/>
</dbReference>
<dbReference type="PANTHER" id="PTHR10339:SF2">
    <property type="entry name" value="ECTO-ADP-RIBOSYLTRANSFERASE 5"/>
    <property type="match status" value="1"/>
</dbReference>
<keyword evidence="5" id="KW-0732">Signal</keyword>
<dbReference type="InterPro" id="IPR050999">
    <property type="entry name" value="ADP-ribosyltransferase_ARG"/>
</dbReference>
<evidence type="ECO:0000313" key="11">
    <source>
        <dbReference type="EMBL" id="KAG9479922.1"/>
    </source>
</evidence>
<keyword evidence="4" id="KW-0548">Nucleotidyltransferase</keyword>
<evidence type="ECO:0000256" key="7">
    <source>
        <dbReference type="ARBA" id="ARBA00023027"/>
    </source>
</evidence>
<dbReference type="GO" id="GO:0106274">
    <property type="term" value="F:NAD+-protein-arginine ADP-ribosyltransferase activity"/>
    <property type="evidence" value="ECO:0007669"/>
    <property type="project" value="UniProtKB-EC"/>
</dbReference>
<comment type="catalytic activity">
    <reaction evidence="9 10">
        <text>L-arginyl-[protein] + NAD(+) = N(omega)-(ADP-D-ribosyl)-L-arginyl-[protein] + nicotinamide + H(+)</text>
        <dbReference type="Rhea" id="RHEA:19149"/>
        <dbReference type="Rhea" id="RHEA-COMP:10532"/>
        <dbReference type="Rhea" id="RHEA-COMP:15087"/>
        <dbReference type="ChEBI" id="CHEBI:15378"/>
        <dbReference type="ChEBI" id="CHEBI:17154"/>
        <dbReference type="ChEBI" id="CHEBI:29965"/>
        <dbReference type="ChEBI" id="CHEBI:57540"/>
        <dbReference type="ChEBI" id="CHEBI:142554"/>
        <dbReference type="EC" id="2.4.2.31"/>
    </reaction>
</comment>
<protein>
    <recommendedName>
        <fullName evidence="10">NAD(P)(+)--arginine ADP-ribosyltransferase</fullName>
        <ecNumber evidence="10">2.4.2.31</ecNumber>
    </recommendedName>
    <alternativeName>
        <fullName evidence="10">Mono(ADP-ribosyl)transferase</fullName>
    </alternativeName>
</protein>
<dbReference type="InterPro" id="IPR000768">
    <property type="entry name" value="ART"/>
</dbReference>
<keyword evidence="8" id="KW-1015">Disulfide bond</keyword>
<feature type="non-terminal residue" evidence="11">
    <location>
        <position position="1"/>
    </location>
</feature>
<dbReference type="EC" id="2.4.2.31" evidence="10"/>
<dbReference type="AlphaFoldDB" id="A0A8J6F1S7"/>
<dbReference type="PANTHER" id="PTHR10339">
    <property type="entry name" value="ADP-RIBOSYLTRANSFERASE"/>
    <property type="match status" value="1"/>
</dbReference>
<proteinExistence type="inferred from homology"/>
<dbReference type="OrthoDB" id="423533at2759"/>
<evidence type="ECO:0000256" key="5">
    <source>
        <dbReference type="ARBA" id="ARBA00022729"/>
    </source>
</evidence>
<sequence length="230" mass="27012">EIQLSDNPEIFDDQYKGCRLKMDKIIPKVLKSENNSNDLFRIDWEMASKYWSTIKSNINNLPQGFRDEHGIALVAYTSNLYQAFNKATRDVGNSIENYRNKFRFKAMHYYLTMAVRMLSKKSKKLVYRGVRNIHFKPSNHSRGVIRFGQFTSASEDRAIAIKFGTSSFFEIQTRLGVEIQRFSQYPSEKEVLIPGYEIFKVLSFNRKTHSFKLFSKGRAKSRFNCAYFKR</sequence>
<evidence type="ECO:0000256" key="6">
    <source>
        <dbReference type="ARBA" id="ARBA00022857"/>
    </source>
</evidence>
<dbReference type="PROSITE" id="PS01291">
    <property type="entry name" value="ART"/>
    <property type="match status" value="1"/>
</dbReference>
<evidence type="ECO:0000256" key="3">
    <source>
        <dbReference type="ARBA" id="ARBA00022679"/>
    </source>
</evidence>
<dbReference type="GO" id="GO:0016779">
    <property type="term" value="F:nucleotidyltransferase activity"/>
    <property type="evidence" value="ECO:0007669"/>
    <property type="project" value="UniProtKB-KW"/>
</dbReference>
<organism evidence="11 12">
    <name type="scientific">Eleutherodactylus coqui</name>
    <name type="common">Puerto Rican coqui</name>
    <dbReference type="NCBI Taxonomy" id="57060"/>
    <lineage>
        <taxon>Eukaryota</taxon>
        <taxon>Metazoa</taxon>
        <taxon>Chordata</taxon>
        <taxon>Craniata</taxon>
        <taxon>Vertebrata</taxon>
        <taxon>Euteleostomi</taxon>
        <taxon>Amphibia</taxon>
        <taxon>Batrachia</taxon>
        <taxon>Anura</taxon>
        <taxon>Neobatrachia</taxon>
        <taxon>Hyloidea</taxon>
        <taxon>Eleutherodactylidae</taxon>
        <taxon>Eleutherodactylinae</taxon>
        <taxon>Eleutherodactylus</taxon>
        <taxon>Eleutherodactylus</taxon>
    </lineage>
</organism>
<evidence type="ECO:0000256" key="1">
    <source>
        <dbReference type="ARBA" id="ARBA00009558"/>
    </source>
</evidence>
<keyword evidence="6 10" id="KW-0521">NADP</keyword>
<dbReference type="Gene3D" id="3.90.176.10">
    <property type="entry name" value="Toxin ADP-ribosyltransferase, Chain A, domain 1"/>
    <property type="match status" value="1"/>
</dbReference>
<evidence type="ECO:0000313" key="12">
    <source>
        <dbReference type="Proteomes" id="UP000770717"/>
    </source>
</evidence>
<keyword evidence="12" id="KW-1185">Reference proteome</keyword>
<reference evidence="11" key="1">
    <citation type="thesis" date="2020" institute="ProQuest LLC" country="789 East Eisenhower Parkway, Ann Arbor, MI, USA">
        <title>Comparative Genomics and Chromosome Evolution.</title>
        <authorList>
            <person name="Mudd A.B."/>
        </authorList>
    </citation>
    <scope>NUCLEOTIDE SEQUENCE</scope>
    <source>
        <strain evidence="11">HN-11 Male</strain>
        <tissue evidence="11">Kidney and liver</tissue>
    </source>
</reference>
<accession>A0A8J6F1S7</accession>
<dbReference type="Proteomes" id="UP000770717">
    <property type="component" value="Unassembled WGS sequence"/>
</dbReference>
<name>A0A8J6F1S7_ELECQ</name>
<comment type="similarity">
    <text evidence="1 10">Belongs to the Arg-specific ADP-ribosyltransferase family.</text>
</comment>
<evidence type="ECO:0000256" key="9">
    <source>
        <dbReference type="ARBA" id="ARBA00047597"/>
    </source>
</evidence>
<dbReference type="FunFam" id="3.90.176.10:FF:000001">
    <property type="entry name" value="NAD(P)(+)--arginine ADP-ribosyltransferase"/>
    <property type="match status" value="1"/>
</dbReference>
<evidence type="ECO:0000256" key="10">
    <source>
        <dbReference type="RuleBase" id="RU361228"/>
    </source>
</evidence>
<evidence type="ECO:0000256" key="8">
    <source>
        <dbReference type="ARBA" id="ARBA00023157"/>
    </source>
</evidence>
<dbReference type="SUPFAM" id="SSF56399">
    <property type="entry name" value="ADP-ribosylation"/>
    <property type="match status" value="1"/>
</dbReference>
<gene>
    <name evidence="11" type="ORF">GDO78_011771</name>
</gene>
<keyword evidence="2 10" id="KW-0328">Glycosyltransferase</keyword>
<comment type="caution">
    <text evidence="11">The sequence shown here is derived from an EMBL/GenBank/DDBJ whole genome shotgun (WGS) entry which is preliminary data.</text>
</comment>
<keyword evidence="7 10" id="KW-0520">NAD</keyword>
<dbReference type="EMBL" id="WNTK01000007">
    <property type="protein sequence ID" value="KAG9479922.1"/>
    <property type="molecule type" value="Genomic_DNA"/>
</dbReference>